<proteinExistence type="predicted"/>
<protein>
    <recommendedName>
        <fullName evidence="3">Endonuclease/exonuclease/phosphatase domain-containing protein</fullName>
    </recommendedName>
</protein>
<evidence type="ECO:0000313" key="2">
    <source>
        <dbReference type="Proteomes" id="UP000673975"/>
    </source>
</evidence>
<name>A0A8J7UVV2_9BACT</name>
<evidence type="ECO:0008006" key="3">
    <source>
        <dbReference type="Google" id="ProtNLM"/>
    </source>
</evidence>
<dbReference type="Proteomes" id="UP000673975">
    <property type="component" value="Unassembled WGS sequence"/>
</dbReference>
<evidence type="ECO:0000313" key="1">
    <source>
        <dbReference type="EMBL" id="MBP3192961.1"/>
    </source>
</evidence>
<keyword evidence="2" id="KW-1185">Reference proteome</keyword>
<dbReference type="RefSeq" id="WP_210512150.1">
    <property type="nucleotide sequence ID" value="NZ_JAFIDN010000007.1"/>
</dbReference>
<reference evidence="1" key="1">
    <citation type="submission" date="2021-02" db="EMBL/GenBank/DDBJ databases">
        <title>Natronogracilivirga saccharolytica gen. nov. sp. nov. a new anaerobic, haloalkiliphilic carbohydrate-fermenting bacterium from soda lake and proposing of Cyclonatronumiaceae fam. nov. in the phylum Balneolaeota.</title>
        <authorList>
            <person name="Zhilina T.N."/>
            <person name="Sorokin D.Y."/>
            <person name="Zavarzina D.G."/>
            <person name="Toshchakov S.V."/>
            <person name="Kublanov I.V."/>
        </authorList>
    </citation>
    <scope>NUCLEOTIDE SEQUENCE</scope>
    <source>
        <strain evidence="1">Z-1702</strain>
    </source>
</reference>
<dbReference type="InterPro" id="IPR036691">
    <property type="entry name" value="Endo/exonu/phosph_ase_sf"/>
</dbReference>
<dbReference type="EMBL" id="JAFIDN010000007">
    <property type="protein sequence ID" value="MBP3192961.1"/>
    <property type="molecule type" value="Genomic_DNA"/>
</dbReference>
<dbReference type="SUPFAM" id="SSF56219">
    <property type="entry name" value="DNase I-like"/>
    <property type="match status" value="1"/>
</dbReference>
<organism evidence="1 2">
    <name type="scientific">Natronogracilivirga saccharolytica</name>
    <dbReference type="NCBI Taxonomy" id="2812953"/>
    <lineage>
        <taxon>Bacteria</taxon>
        <taxon>Pseudomonadati</taxon>
        <taxon>Balneolota</taxon>
        <taxon>Balneolia</taxon>
        <taxon>Balneolales</taxon>
        <taxon>Cyclonatronaceae</taxon>
        <taxon>Natronogracilivirga</taxon>
    </lineage>
</organism>
<comment type="caution">
    <text evidence="1">The sequence shown here is derived from an EMBL/GenBank/DDBJ whole genome shotgun (WGS) entry which is preliminary data.</text>
</comment>
<gene>
    <name evidence="1" type="ORF">NATSA_09835</name>
</gene>
<dbReference type="Gene3D" id="3.60.10.10">
    <property type="entry name" value="Endonuclease/exonuclease/phosphatase"/>
    <property type="match status" value="1"/>
</dbReference>
<sequence length="275" mass="30762">MKIISWNIAQRTEAWYSLLESDADLALLQEASRPPSDLPKEIEFDDSPWETGGKGINRPWRAVVVKLSNRVNIEWLKSKSVEDAASGELAVSRLGSLAVAKVNALNPDLDFYVASIYSPWERPLDEIGSRRIYADASAHRILSDLSVLIGRQKNHRIIAAGDLNILKGYGEHGSAYWAERYNSVFERANAIGLEYIGPMAPNGRQATPWPKELPLTSKNVPTYYNSKQNPLTATRQLDFVFASKSISDKVKVVARNDPDTWGPSDHCRLEIEVQL</sequence>
<dbReference type="AlphaFoldDB" id="A0A8J7UVV2"/>
<accession>A0A8J7UVV2</accession>